<accession>A0A7C8R2L8</accession>
<evidence type="ECO:0000313" key="2">
    <source>
        <dbReference type="Proteomes" id="UP000474640"/>
    </source>
</evidence>
<comment type="caution">
    <text evidence="1">The sequence shown here is derived from an EMBL/GenBank/DDBJ whole genome shotgun (WGS) entry which is preliminary data.</text>
</comment>
<dbReference type="Proteomes" id="UP000474640">
    <property type="component" value="Unassembled WGS sequence"/>
</dbReference>
<gene>
    <name evidence="1" type="ORF">TWF970_010095</name>
</gene>
<reference evidence="1 2" key="1">
    <citation type="submission" date="2020-01" db="EMBL/GenBank/DDBJ databases">
        <authorList>
            <person name="Palmer J.M."/>
        </authorList>
    </citation>
    <scope>NUCLEOTIDE SEQUENCE [LARGE SCALE GENOMIC DNA]</scope>
    <source>
        <strain evidence="1 2">TWF970</strain>
    </source>
</reference>
<protein>
    <submittedName>
        <fullName evidence="1">Uncharacterized protein</fullName>
    </submittedName>
</protein>
<organism evidence="1 2">
    <name type="scientific">Orbilia oligospora</name>
    <name type="common">Nematode-trapping fungus</name>
    <name type="synonym">Arthrobotrys oligospora</name>
    <dbReference type="NCBI Taxonomy" id="2813651"/>
    <lineage>
        <taxon>Eukaryota</taxon>
        <taxon>Fungi</taxon>
        <taxon>Dikarya</taxon>
        <taxon>Ascomycota</taxon>
        <taxon>Pezizomycotina</taxon>
        <taxon>Orbiliomycetes</taxon>
        <taxon>Orbiliales</taxon>
        <taxon>Orbiliaceae</taxon>
        <taxon>Orbilia</taxon>
    </lineage>
</organism>
<name>A0A7C8R2L8_ORBOL</name>
<proteinExistence type="predicted"/>
<evidence type="ECO:0000313" key="1">
    <source>
        <dbReference type="EMBL" id="KAF3272373.1"/>
    </source>
</evidence>
<dbReference type="OrthoDB" id="194358at2759"/>
<sequence>MMSTMNGEDAWLQYNKYIPARIRQRSCRLNIRLPKNRQEPALDAVNEIDAMESRAREYDEFHSLIPDRELVFPPFSGLTLEASLLEQLADRLRASLFYLQVKSIYRREETYFIKGYICCRIDPGEKGFTELLAQTSEFRVKERPVSIEKILCEPGSPPMSLPVEFSHQSPTDLIRIDVDFGKPYKTTISGFPIRLKKLLQYWDSSSSNTEHTSFAAEFLAKQAIGGPI</sequence>
<dbReference type="AlphaFoldDB" id="A0A7C8R2L8"/>
<dbReference type="EMBL" id="JAABOJ010000065">
    <property type="protein sequence ID" value="KAF3272373.1"/>
    <property type="molecule type" value="Genomic_DNA"/>
</dbReference>